<evidence type="ECO:0000256" key="2">
    <source>
        <dbReference type="ARBA" id="ARBA00008488"/>
    </source>
</evidence>
<sequence length="210" mass="24111">MKDVQIHPKEELLNTISHAVGAIFGIIGLYLLLSKNIEKTPYTTISIIVYSVTFISMFIASSMYHYVRDPELKKKLRVVDHINIYFLIAGTYTPMCLITLIDAKGWIIFYIVWVIVAVGTLLKLFLTGKFEILSLVLYLAMGWLVVYDFDNLSDYTSSQGIQLLFLGGAFYTLGIIFYAIDRIPYNHFIWHLFVLGGAISHWLMIYLYVI</sequence>
<keyword evidence="7" id="KW-0862">Zinc</keyword>
<feature type="binding site" evidence="7">
    <location>
        <position position="65"/>
    </location>
    <ligand>
        <name>Zn(2+)</name>
        <dbReference type="ChEBI" id="CHEBI:29105"/>
    </ligand>
</feature>
<dbReference type="GO" id="GO:0005886">
    <property type="term" value="C:plasma membrane"/>
    <property type="evidence" value="ECO:0007669"/>
    <property type="project" value="UniProtKB-SubCell"/>
</dbReference>
<feature type="transmembrane region" description="Helical" evidence="8">
    <location>
        <begin position="161"/>
        <end position="181"/>
    </location>
</feature>
<organism evidence="9 10">
    <name type="scientific">Maribacter algarum</name>
    <name type="common">ex Zhang et al. 2020</name>
    <dbReference type="NCBI Taxonomy" id="2578118"/>
    <lineage>
        <taxon>Bacteria</taxon>
        <taxon>Pseudomonadati</taxon>
        <taxon>Bacteroidota</taxon>
        <taxon>Flavobacteriia</taxon>
        <taxon>Flavobacteriales</taxon>
        <taxon>Flavobacteriaceae</taxon>
        <taxon>Maribacter</taxon>
    </lineage>
</organism>
<keyword evidence="4 8" id="KW-0812">Transmembrane</keyword>
<comment type="subcellular location">
    <subcellularLocation>
        <location evidence="1">Cell membrane</location>
        <topology evidence="1">Multi-pass membrane protein</topology>
    </subcellularLocation>
</comment>
<comment type="similarity">
    <text evidence="2">Belongs to the UPF0073 (Hly-III) family.</text>
</comment>
<name>A0A5S3PIB1_9FLAO</name>
<feature type="binding site" evidence="7">
    <location>
        <position position="191"/>
    </location>
    <ligand>
        <name>Zn(2+)</name>
        <dbReference type="ChEBI" id="CHEBI:29105"/>
    </ligand>
</feature>
<evidence type="ECO:0000256" key="4">
    <source>
        <dbReference type="ARBA" id="ARBA00022692"/>
    </source>
</evidence>
<dbReference type="AlphaFoldDB" id="A0A5S3PIB1"/>
<dbReference type="OrthoDB" id="9813689at2"/>
<dbReference type="Pfam" id="PF03006">
    <property type="entry name" value="HlyIII"/>
    <property type="match status" value="1"/>
</dbReference>
<dbReference type="RefSeq" id="WP_138659563.1">
    <property type="nucleotide sequence ID" value="NZ_VATY01000004.1"/>
</dbReference>
<comment type="caution">
    <text evidence="9">The sequence shown here is derived from an EMBL/GenBank/DDBJ whole genome shotgun (WGS) entry which is preliminary data.</text>
</comment>
<keyword evidence="7" id="KW-0479">Metal-binding</keyword>
<dbReference type="InterPro" id="IPR005744">
    <property type="entry name" value="Hy-lIII"/>
</dbReference>
<proteinExistence type="inferred from homology"/>
<evidence type="ECO:0000313" key="9">
    <source>
        <dbReference type="EMBL" id="TMM53942.1"/>
    </source>
</evidence>
<evidence type="ECO:0000256" key="1">
    <source>
        <dbReference type="ARBA" id="ARBA00004651"/>
    </source>
</evidence>
<gene>
    <name evidence="9" type="ORF">FEE95_18790</name>
</gene>
<feature type="transmembrane region" description="Helical" evidence="8">
    <location>
        <begin position="107"/>
        <end position="125"/>
    </location>
</feature>
<evidence type="ECO:0000256" key="8">
    <source>
        <dbReference type="SAM" id="Phobius"/>
    </source>
</evidence>
<evidence type="ECO:0000313" key="10">
    <source>
        <dbReference type="Proteomes" id="UP000310314"/>
    </source>
</evidence>
<feature type="transmembrane region" description="Helical" evidence="8">
    <location>
        <begin position="188"/>
        <end position="209"/>
    </location>
</feature>
<dbReference type="PANTHER" id="PTHR20855:SF3">
    <property type="entry name" value="LD03007P"/>
    <property type="match status" value="1"/>
</dbReference>
<feature type="transmembrane region" description="Helical" evidence="8">
    <location>
        <begin position="45"/>
        <end position="66"/>
    </location>
</feature>
<dbReference type="InterPro" id="IPR004254">
    <property type="entry name" value="AdipoR/HlyIII-related"/>
</dbReference>
<keyword evidence="6 8" id="KW-0472">Membrane</keyword>
<feature type="transmembrane region" description="Helical" evidence="8">
    <location>
        <begin position="12"/>
        <end position="33"/>
    </location>
</feature>
<feature type="binding site" evidence="7">
    <location>
        <position position="187"/>
    </location>
    <ligand>
        <name>Zn(2+)</name>
        <dbReference type="ChEBI" id="CHEBI:29105"/>
    </ligand>
</feature>
<evidence type="ECO:0000256" key="5">
    <source>
        <dbReference type="ARBA" id="ARBA00022989"/>
    </source>
</evidence>
<keyword evidence="3" id="KW-1003">Cell membrane</keyword>
<accession>A0A5S3PIB1</accession>
<protein>
    <submittedName>
        <fullName evidence="9">Hemolysin III family protein</fullName>
    </submittedName>
</protein>
<dbReference type="GO" id="GO:0046872">
    <property type="term" value="F:metal ion binding"/>
    <property type="evidence" value="ECO:0007669"/>
    <property type="project" value="UniProtKB-KW"/>
</dbReference>
<evidence type="ECO:0000256" key="7">
    <source>
        <dbReference type="PIRSR" id="PIRSR604254-1"/>
    </source>
</evidence>
<dbReference type="Proteomes" id="UP000310314">
    <property type="component" value="Unassembled WGS sequence"/>
</dbReference>
<evidence type="ECO:0000256" key="6">
    <source>
        <dbReference type="ARBA" id="ARBA00023136"/>
    </source>
</evidence>
<dbReference type="GO" id="GO:0140911">
    <property type="term" value="F:pore-forming activity"/>
    <property type="evidence" value="ECO:0007669"/>
    <property type="project" value="InterPro"/>
</dbReference>
<evidence type="ECO:0000256" key="3">
    <source>
        <dbReference type="ARBA" id="ARBA00022475"/>
    </source>
</evidence>
<feature type="transmembrane region" description="Helical" evidence="8">
    <location>
        <begin position="132"/>
        <end position="149"/>
    </location>
</feature>
<reference evidence="9 10" key="1">
    <citation type="submission" date="2019-05" db="EMBL/GenBank/DDBJ databases">
        <authorList>
            <person name="Zhang J.-Y."/>
            <person name="Feg X."/>
            <person name="Du Z.-J."/>
        </authorList>
    </citation>
    <scope>NUCLEOTIDE SEQUENCE [LARGE SCALE GENOMIC DNA]</scope>
    <source>
        <strain evidence="9 10">RZ26</strain>
    </source>
</reference>
<feature type="transmembrane region" description="Helical" evidence="8">
    <location>
        <begin position="78"/>
        <end position="101"/>
    </location>
</feature>
<dbReference type="PANTHER" id="PTHR20855">
    <property type="entry name" value="ADIPOR/PROGESTIN RECEPTOR-RELATED"/>
    <property type="match status" value="1"/>
</dbReference>
<dbReference type="EMBL" id="VATY01000004">
    <property type="protein sequence ID" value="TMM53942.1"/>
    <property type="molecule type" value="Genomic_DNA"/>
</dbReference>
<keyword evidence="5 8" id="KW-1133">Transmembrane helix</keyword>
<keyword evidence="10" id="KW-1185">Reference proteome</keyword>
<dbReference type="NCBIfam" id="TIGR01065">
    <property type="entry name" value="hlyIII"/>
    <property type="match status" value="1"/>
</dbReference>